<keyword evidence="9 20" id="KW-0418">Kinase</keyword>
<evidence type="ECO:0000256" key="2">
    <source>
        <dbReference type="ARBA" id="ARBA00004651"/>
    </source>
</evidence>
<evidence type="ECO:0000256" key="12">
    <source>
        <dbReference type="ARBA" id="ARBA00023012"/>
    </source>
</evidence>
<dbReference type="InterPro" id="IPR036890">
    <property type="entry name" value="HATPase_C_sf"/>
</dbReference>
<evidence type="ECO:0000256" key="8">
    <source>
        <dbReference type="ARBA" id="ARBA00022741"/>
    </source>
</evidence>
<evidence type="ECO:0000256" key="3">
    <source>
        <dbReference type="ARBA" id="ARBA00012438"/>
    </source>
</evidence>
<dbReference type="SUPFAM" id="SSF103190">
    <property type="entry name" value="Sensory domain-like"/>
    <property type="match status" value="1"/>
</dbReference>
<evidence type="ECO:0000256" key="14">
    <source>
        <dbReference type="SAM" id="Coils"/>
    </source>
</evidence>
<keyword evidence="10" id="KW-0067">ATP-binding</keyword>
<keyword evidence="11 16" id="KW-1133">Transmembrane helix</keyword>
<feature type="domain" description="PAC" evidence="19">
    <location>
        <begin position="373"/>
        <end position="426"/>
    </location>
</feature>
<dbReference type="GO" id="GO:0005524">
    <property type="term" value="F:ATP binding"/>
    <property type="evidence" value="ECO:0007669"/>
    <property type="project" value="UniProtKB-KW"/>
</dbReference>
<feature type="coiled-coil region" evidence="14">
    <location>
        <begin position="285"/>
        <end position="312"/>
    </location>
</feature>
<feature type="region of interest" description="Disordered" evidence="15">
    <location>
        <begin position="678"/>
        <end position="701"/>
    </location>
</feature>
<dbReference type="InterPro" id="IPR035965">
    <property type="entry name" value="PAS-like_dom_sf"/>
</dbReference>
<dbReference type="InterPro" id="IPR003594">
    <property type="entry name" value="HATPase_dom"/>
</dbReference>
<dbReference type="GO" id="GO:0005886">
    <property type="term" value="C:plasma membrane"/>
    <property type="evidence" value="ECO:0007669"/>
    <property type="project" value="UniProtKB-SubCell"/>
</dbReference>
<keyword evidence="21" id="KW-1185">Reference proteome</keyword>
<name>A0A7M3MDW2_9BACT</name>
<comment type="subcellular location">
    <subcellularLocation>
        <location evidence="2">Cell membrane</location>
        <topology evidence="2">Multi-pass membrane protein</topology>
    </subcellularLocation>
</comment>
<evidence type="ECO:0000256" key="11">
    <source>
        <dbReference type="ARBA" id="ARBA00022989"/>
    </source>
</evidence>
<sequence length="701" mass="77946">MKFRSKIALGISTIVVLMAVIFAVTLGEMSSRAVLIEGRKRGRTVAENLAMRAAEPLLASDFLRLKNLVDEVKKVSADIEYAFIMDENGHVLTHTFPDGFPVELAGVNPITEDTFSLVIVDTGSGYIYDFATPVRLAGASLGTVRLGLSREQLLEPVSRLNMAVFAIASVSLFIALLAGLAFSHRVTRRINLLKQHAESVVMGNLDVQTAPEPQRHCWECMNCKLVTCPAYGDPLRRCWYMAGHLDDNVPDECVESCRDCIIYRQNAGDEIQNLAEAFDVMSVTLNTHIKELREAESNLRRQQQLLRTIINVTPDLVALFDNNLRYMSVNKAFAEFVHLPESEIIGKTDEDLFSAEDARRRTSEARIALESNQVRKAEISQTSEGGERWYHVVWTPVRDSEGRTVGLLRTSRDMTEVREYQEQLLHSQKMESLGKLAGGVAHEINTPLGVILGYAQLLQDDVEPDSQIHKDLETIEKQAKVCRQIVADLLGFSRRAESSKREMCLNNSVMEVVTLVSHTFSLDHVEIITDMDDRMPIIFGDPEKLKQVWINLLNNARDAMHETGGAIVVMTRLYTPQQKVTIWFADTGPGITPDTMPKIFDPFFSTKAVGEGTGLGLSVSFGIIEDHDGSIDAASPLPDSFFEILTPVARKKLPTPEKRGPGTVFVVDLPLDHEESVDTPSAQSICKQEHESENAVTTAHT</sequence>
<comment type="caution">
    <text evidence="20">The sequence shown here is derived from an EMBL/GenBank/DDBJ whole genome shotgun (WGS) entry which is preliminary data.</text>
</comment>
<dbReference type="GO" id="GO:0000155">
    <property type="term" value="F:phosphorelay sensor kinase activity"/>
    <property type="evidence" value="ECO:0007669"/>
    <property type="project" value="InterPro"/>
</dbReference>
<dbReference type="EC" id="2.7.13.3" evidence="3"/>
<dbReference type="InterPro" id="IPR004358">
    <property type="entry name" value="Sig_transdc_His_kin-like_C"/>
</dbReference>
<dbReference type="Gene3D" id="3.30.565.10">
    <property type="entry name" value="Histidine kinase-like ATPase, C-terminal domain"/>
    <property type="match status" value="1"/>
</dbReference>
<evidence type="ECO:0000256" key="16">
    <source>
        <dbReference type="SAM" id="Phobius"/>
    </source>
</evidence>
<dbReference type="AlphaFoldDB" id="A0A7M3MDW2"/>
<evidence type="ECO:0000256" key="5">
    <source>
        <dbReference type="ARBA" id="ARBA00022553"/>
    </source>
</evidence>
<dbReference type="SUPFAM" id="SSF55785">
    <property type="entry name" value="PYP-like sensor domain (PAS domain)"/>
    <property type="match status" value="1"/>
</dbReference>
<dbReference type="Pfam" id="PF17203">
    <property type="entry name" value="sCache_3_2"/>
    <property type="match status" value="1"/>
</dbReference>
<evidence type="ECO:0000259" key="19">
    <source>
        <dbReference type="PROSITE" id="PS50113"/>
    </source>
</evidence>
<keyword evidence="6" id="KW-0808">Transferase</keyword>
<dbReference type="Proteomes" id="UP000448292">
    <property type="component" value="Unassembled WGS sequence"/>
</dbReference>
<reference evidence="20 21" key="1">
    <citation type="submission" date="2018-06" db="EMBL/GenBank/DDBJ databases">
        <title>Complete genome of Desulfovibrio indonesiensis P37SLT.</title>
        <authorList>
            <person name="Crispim J.S."/>
            <person name="Vidigal P.M.P."/>
            <person name="Silva L.C.F."/>
            <person name="Laguardia C.N."/>
            <person name="Araujo L.C."/>
            <person name="Dias R.S."/>
            <person name="Sousa M.P."/>
            <person name="Paula S.O."/>
            <person name="Silva C."/>
        </authorList>
    </citation>
    <scope>NUCLEOTIDE SEQUENCE [LARGE SCALE GENOMIC DNA]</scope>
    <source>
        <strain evidence="20 21">P37SLT</strain>
    </source>
</reference>
<keyword evidence="14" id="KW-0175">Coiled coil</keyword>
<feature type="domain" description="Histidine kinase" evidence="17">
    <location>
        <begin position="439"/>
        <end position="650"/>
    </location>
</feature>
<keyword evidence="13 16" id="KW-0472">Membrane</keyword>
<dbReference type="Gene3D" id="6.10.340.10">
    <property type="match status" value="1"/>
</dbReference>
<evidence type="ECO:0000313" key="20">
    <source>
        <dbReference type="EMBL" id="TVM16463.1"/>
    </source>
</evidence>
<proteinExistence type="predicted"/>
<dbReference type="SUPFAM" id="SSF47384">
    <property type="entry name" value="Homodimeric domain of signal transducing histidine kinase"/>
    <property type="match status" value="1"/>
</dbReference>
<evidence type="ECO:0000256" key="10">
    <source>
        <dbReference type="ARBA" id="ARBA00022840"/>
    </source>
</evidence>
<dbReference type="CDD" id="cd00082">
    <property type="entry name" value="HisKA"/>
    <property type="match status" value="1"/>
</dbReference>
<dbReference type="Gene3D" id="1.10.287.130">
    <property type="match status" value="1"/>
</dbReference>
<dbReference type="InterPro" id="IPR033463">
    <property type="entry name" value="sCache_3"/>
</dbReference>
<dbReference type="CDD" id="cd00130">
    <property type="entry name" value="PAS"/>
    <property type="match status" value="1"/>
</dbReference>
<keyword evidence="4" id="KW-1003">Cell membrane</keyword>
<keyword evidence="5" id="KW-0597">Phosphoprotein</keyword>
<dbReference type="Gene3D" id="3.30.450.20">
    <property type="entry name" value="PAS domain"/>
    <property type="match status" value="1"/>
</dbReference>
<evidence type="ECO:0000259" key="18">
    <source>
        <dbReference type="PROSITE" id="PS50112"/>
    </source>
</evidence>
<keyword evidence="7 16" id="KW-0812">Transmembrane</keyword>
<dbReference type="PANTHER" id="PTHR43065:SF42">
    <property type="entry name" value="TWO-COMPONENT SENSOR PPRA"/>
    <property type="match status" value="1"/>
</dbReference>
<evidence type="ECO:0000256" key="13">
    <source>
        <dbReference type="ARBA" id="ARBA00023136"/>
    </source>
</evidence>
<organism evidence="20 21">
    <name type="scientific">Oceanidesulfovibrio indonesiensis</name>
    <dbReference type="NCBI Taxonomy" id="54767"/>
    <lineage>
        <taxon>Bacteria</taxon>
        <taxon>Pseudomonadati</taxon>
        <taxon>Thermodesulfobacteriota</taxon>
        <taxon>Desulfovibrionia</taxon>
        <taxon>Desulfovibrionales</taxon>
        <taxon>Desulfovibrionaceae</taxon>
        <taxon>Oceanidesulfovibrio</taxon>
    </lineage>
</organism>
<dbReference type="PROSITE" id="PS50109">
    <property type="entry name" value="HIS_KIN"/>
    <property type="match status" value="1"/>
</dbReference>
<evidence type="ECO:0000313" key="21">
    <source>
        <dbReference type="Proteomes" id="UP000448292"/>
    </source>
</evidence>
<dbReference type="Pfam" id="PF00512">
    <property type="entry name" value="HisKA"/>
    <property type="match status" value="1"/>
</dbReference>
<dbReference type="EMBL" id="QMIE01000011">
    <property type="protein sequence ID" value="TVM16463.1"/>
    <property type="molecule type" value="Genomic_DNA"/>
</dbReference>
<dbReference type="PROSITE" id="PS50112">
    <property type="entry name" value="PAS"/>
    <property type="match status" value="1"/>
</dbReference>
<feature type="domain" description="PAS" evidence="18">
    <location>
        <begin position="302"/>
        <end position="372"/>
    </location>
</feature>
<dbReference type="InterPro" id="IPR036097">
    <property type="entry name" value="HisK_dim/P_sf"/>
</dbReference>
<dbReference type="PANTHER" id="PTHR43065">
    <property type="entry name" value="SENSOR HISTIDINE KINASE"/>
    <property type="match status" value="1"/>
</dbReference>
<feature type="transmembrane region" description="Helical" evidence="16">
    <location>
        <begin position="162"/>
        <end position="182"/>
    </location>
</feature>
<dbReference type="SMART" id="SM00091">
    <property type="entry name" value="PAS"/>
    <property type="match status" value="1"/>
</dbReference>
<dbReference type="SMART" id="SM00388">
    <property type="entry name" value="HisKA"/>
    <property type="match status" value="1"/>
</dbReference>
<evidence type="ECO:0000256" key="1">
    <source>
        <dbReference type="ARBA" id="ARBA00000085"/>
    </source>
</evidence>
<dbReference type="OrthoDB" id="9805967at2"/>
<comment type="catalytic activity">
    <reaction evidence="1">
        <text>ATP + protein L-histidine = ADP + protein N-phospho-L-histidine.</text>
        <dbReference type="EC" id="2.7.13.3"/>
    </reaction>
</comment>
<dbReference type="PRINTS" id="PR00344">
    <property type="entry name" value="BCTRLSENSOR"/>
</dbReference>
<dbReference type="InterPro" id="IPR005467">
    <property type="entry name" value="His_kinase_dom"/>
</dbReference>
<dbReference type="InterPro" id="IPR000014">
    <property type="entry name" value="PAS"/>
</dbReference>
<keyword evidence="8" id="KW-0547">Nucleotide-binding</keyword>
<dbReference type="InterPro" id="IPR003661">
    <property type="entry name" value="HisK_dim/P_dom"/>
</dbReference>
<dbReference type="InterPro" id="IPR013656">
    <property type="entry name" value="PAS_4"/>
</dbReference>
<gene>
    <name evidence="20" type="ORF">DPQ33_12480</name>
</gene>
<evidence type="ECO:0000256" key="15">
    <source>
        <dbReference type="SAM" id="MobiDB-lite"/>
    </source>
</evidence>
<evidence type="ECO:0000259" key="17">
    <source>
        <dbReference type="PROSITE" id="PS50109"/>
    </source>
</evidence>
<dbReference type="PROSITE" id="PS50113">
    <property type="entry name" value="PAC"/>
    <property type="match status" value="1"/>
</dbReference>
<dbReference type="NCBIfam" id="TIGR00229">
    <property type="entry name" value="sensory_box"/>
    <property type="match status" value="1"/>
</dbReference>
<dbReference type="InterPro" id="IPR029151">
    <property type="entry name" value="Sensor-like_sf"/>
</dbReference>
<protein>
    <recommendedName>
        <fullName evidence="3">histidine kinase</fullName>
        <ecNumber evidence="3">2.7.13.3</ecNumber>
    </recommendedName>
</protein>
<evidence type="ECO:0000256" key="4">
    <source>
        <dbReference type="ARBA" id="ARBA00022475"/>
    </source>
</evidence>
<dbReference type="SMART" id="SM00387">
    <property type="entry name" value="HATPase_c"/>
    <property type="match status" value="1"/>
</dbReference>
<dbReference type="Pfam" id="PF08448">
    <property type="entry name" value="PAS_4"/>
    <property type="match status" value="1"/>
</dbReference>
<dbReference type="SUPFAM" id="SSF55874">
    <property type="entry name" value="ATPase domain of HSP90 chaperone/DNA topoisomerase II/histidine kinase"/>
    <property type="match status" value="1"/>
</dbReference>
<dbReference type="Pfam" id="PF02518">
    <property type="entry name" value="HATPase_c"/>
    <property type="match status" value="1"/>
</dbReference>
<evidence type="ECO:0000256" key="6">
    <source>
        <dbReference type="ARBA" id="ARBA00022679"/>
    </source>
</evidence>
<accession>A0A7M3MDW2</accession>
<keyword evidence="12" id="KW-0902">Two-component regulatory system</keyword>
<evidence type="ECO:0000256" key="7">
    <source>
        <dbReference type="ARBA" id="ARBA00022692"/>
    </source>
</evidence>
<dbReference type="InterPro" id="IPR000700">
    <property type="entry name" value="PAS-assoc_C"/>
</dbReference>
<evidence type="ECO:0000256" key="9">
    <source>
        <dbReference type="ARBA" id="ARBA00022777"/>
    </source>
</evidence>